<dbReference type="Proteomes" id="UP000196086">
    <property type="component" value="Unassembled WGS sequence"/>
</dbReference>
<comment type="caution">
    <text evidence="2">The sequence shown here is derived from an EMBL/GenBank/DDBJ whole genome shotgun (WGS) entry which is preliminary data.</text>
</comment>
<evidence type="ECO:0000313" key="3">
    <source>
        <dbReference type="Proteomes" id="UP000196086"/>
    </source>
</evidence>
<name>A0A1Z5YVG2_9PROT</name>
<feature type="domain" description="Peptidase S9 prolyl oligopeptidase catalytic" evidence="1">
    <location>
        <begin position="463"/>
        <end position="669"/>
    </location>
</feature>
<dbReference type="InterPro" id="IPR011659">
    <property type="entry name" value="WD40"/>
</dbReference>
<dbReference type="SUPFAM" id="SSF53474">
    <property type="entry name" value="alpha/beta-Hydrolases"/>
    <property type="match status" value="1"/>
</dbReference>
<sequence length="674" mass="72149">MKQLLPFASVVRKTAMSVSTKPAPLPLPLPCGSWPSPVTVDLVAGKALSLSEVNADGAMVYWLERRPAEKGRTVLRRWQEGLGAQDVLPAVYDVGTRVHEYGGAPYAVGHGHVAFSEKKSGALWFFAKSAEAPVCLSHTEGLRYADLRFAPDASCLLAVREDHRAAGEPKAALVAFALTLTATGVQAGPEQVLHMGPDFLAAPSVSPDGRYLAWIEWQHPNMPWDSTRLCGATLVRTPEGQISGLSNRHVLAGATQSESLIEPRWADNGTLQVVSDRTGTWTVWSIQPQEFEHCDVTLTPAPVPEGEIGQPAWVFGQRSYQPLPEGGYVVLAVQDGTTRCQITDAAGNMTLFHAHPEQCPVLLDDGRFAWLEAPCDALPAVVVGTAQAGVAHSVQQAADLTLDKHDISKPETIRFPLEPGGPALGHAFFYAPENSRACVPEGEKPPMIVLVHGGPTARAQEGFSFKVQWWTSRGFAVLDVNYGGSTGFGRAWRNRLKGAWGLVDVADCIAAAQHMVNTGRVDPKRLAIRGSSAGGMTVLVALASSSLFAAGVSLYGVTDLRALAAETHKFEARYLDGLIGPWPEAESVYLERSPISVAAQIKAPVLMLQGLDDTVVPPNQAHNMAAALQKAGTSCTLHEFAGEGHGFRQESTLRQALAAELSFYGQVFGFTPAS</sequence>
<dbReference type="SUPFAM" id="SSF82171">
    <property type="entry name" value="DPP6 N-terminal domain-like"/>
    <property type="match status" value="1"/>
</dbReference>
<evidence type="ECO:0000313" key="2">
    <source>
        <dbReference type="EMBL" id="OUJ02782.1"/>
    </source>
</evidence>
<dbReference type="GO" id="GO:0006508">
    <property type="term" value="P:proteolysis"/>
    <property type="evidence" value="ECO:0007669"/>
    <property type="project" value="InterPro"/>
</dbReference>
<organism evidence="2 3">
    <name type="scientific">Acetobacter cibinongensis</name>
    <dbReference type="NCBI Taxonomy" id="146475"/>
    <lineage>
        <taxon>Bacteria</taxon>
        <taxon>Pseudomonadati</taxon>
        <taxon>Pseudomonadota</taxon>
        <taxon>Alphaproteobacteria</taxon>
        <taxon>Acetobacterales</taxon>
        <taxon>Acetobacteraceae</taxon>
        <taxon>Acetobacter</taxon>
    </lineage>
</organism>
<reference evidence="2 3" key="1">
    <citation type="submission" date="2014-06" db="EMBL/GenBank/DDBJ databases">
        <authorList>
            <person name="Ju J."/>
            <person name="Zhang J."/>
        </authorList>
    </citation>
    <scope>NUCLEOTIDE SEQUENCE [LARGE SCALE GENOMIC DNA]</scope>
    <source>
        <strain evidence="2 3">DsW_47</strain>
    </source>
</reference>
<dbReference type="InterPro" id="IPR001375">
    <property type="entry name" value="Peptidase_S9_cat"/>
</dbReference>
<dbReference type="Pfam" id="PF07676">
    <property type="entry name" value="PD40"/>
    <property type="match status" value="1"/>
</dbReference>
<proteinExistence type="predicted"/>
<dbReference type="PANTHER" id="PTHR43056:SF5">
    <property type="entry name" value="PEPTIDASE S9 PROLYL OLIGOPEPTIDASE CATALYTIC DOMAIN-CONTAINING PROTEIN"/>
    <property type="match status" value="1"/>
</dbReference>
<gene>
    <name evidence="2" type="ORF">HK14_04640</name>
</gene>
<evidence type="ECO:0000259" key="1">
    <source>
        <dbReference type="Pfam" id="PF00326"/>
    </source>
</evidence>
<protein>
    <submittedName>
        <fullName evidence="2">Peptidase S9</fullName>
    </submittedName>
</protein>
<dbReference type="EMBL" id="JOMQ01000023">
    <property type="protein sequence ID" value="OUJ02782.1"/>
    <property type="molecule type" value="Genomic_DNA"/>
</dbReference>
<accession>A0A1Z5YVG2</accession>
<dbReference type="Pfam" id="PF00326">
    <property type="entry name" value="Peptidase_S9"/>
    <property type="match status" value="1"/>
</dbReference>
<dbReference type="OrthoDB" id="1094230at2"/>
<dbReference type="GO" id="GO:0008236">
    <property type="term" value="F:serine-type peptidase activity"/>
    <property type="evidence" value="ECO:0007669"/>
    <property type="project" value="InterPro"/>
</dbReference>
<dbReference type="InterPro" id="IPR050585">
    <property type="entry name" value="Xaa-Pro_dipeptidyl-ppase/CocE"/>
</dbReference>
<dbReference type="InterPro" id="IPR029058">
    <property type="entry name" value="AB_hydrolase_fold"/>
</dbReference>
<dbReference type="Gene3D" id="3.40.50.1820">
    <property type="entry name" value="alpha/beta hydrolase"/>
    <property type="match status" value="1"/>
</dbReference>
<dbReference type="AlphaFoldDB" id="A0A1Z5YVG2"/>
<dbReference type="PANTHER" id="PTHR43056">
    <property type="entry name" value="PEPTIDASE S9 PROLYL OLIGOPEPTIDASE"/>
    <property type="match status" value="1"/>
</dbReference>